<dbReference type="SMART" id="SM00978">
    <property type="entry name" value="Tim44"/>
    <property type="match status" value="1"/>
</dbReference>
<comment type="caution">
    <text evidence="3">The sequence shown here is derived from an EMBL/GenBank/DDBJ whole genome shotgun (WGS) entry which is preliminary data.</text>
</comment>
<keyword evidence="1" id="KW-0812">Transmembrane</keyword>
<evidence type="ECO:0000259" key="2">
    <source>
        <dbReference type="SMART" id="SM00978"/>
    </source>
</evidence>
<dbReference type="Gene3D" id="3.10.450.240">
    <property type="match status" value="1"/>
</dbReference>
<reference evidence="3 4" key="1">
    <citation type="submission" date="2016-05" db="EMBL/GenBank/DDBJ databases">
        <title>Single-cell genome of chain-forming Candidatus Thiomargarita nelsonii and comparison to other large sulfur-oxidizing bacteria.</title>
        <authorList>
            <person name="Winkel M."/>
            <person name="Salman V."/>
            <person name="Woyke T."/>
            <person name="Schulz-Vogt H."/>
            <person name="Richter M."/>
            <person name="Flood B."/>
            <person name="Bailey J."/>
            <person name="Amann R."/>
            <person name="Mussmann M."/>
        </authorList>
    </citation>
    <scope>NUCLEOTIDE SEQUENCE [LARGE SCALE GENOMIC DNA]</scope>
    <source>
        <strain evidence="3 4">THI036</strain>
    </source>
</reference>
<gene>
    <name evidence="3" type="ORF">THIOM_002564</name>
</gene>
<keyword evidence="1" id="KW-1133">Transmembrane helix</keyword>
<evidence type="ECO:0000313" key="4">
    <source>
        <dbReference type="Proteomes" id="UP000076962"/>
    </source>
</evidence>
<organism evidence="3 4">
    <name type="scientific">Candidatus Thiomargarita nelsonii</name>
    <dbReference type="NCBI Taxonomy" id="1003181"/>
    <lineage>
        <taxon>Bacteria</taxon>
        <taxon>Pseudomonadati</taxon>
        <taxon>Pseudomonadota</taxon>
        <taxon>Gammaproteobacteria</taxon>
        <taxon>Thiotrichales</taxon>
        <taxon>Thiotrichaceae</taxon>
        <taxon>Thiomargarita</taxon>
    </lineage>
</organism>
<dbReference type="Pfam" id="PF04280">
    <property type="entry name" value="Tim44"/>
    <property type="match status" value="1"/>
</dbReference>
<dbReference type="AlphaFoldDB" id="A0A176S0S7"/>
<protein>
    <submittedName>
        <fullName evidence="3">Lipoprotein</fullName>
    </submittedName>
</protein>
<proteinExistence type="predicted"/>
<dbReference type="InterPro" id="IPR007379">
    <property type="entry name" value="Tim44-like_dom"/>
</dbReference>
<sequence>MKLLSKTIIMNKIIQRLTIVSAVLLILISLMEPAFAGPGGKIASAIFHTFWGKVLLFILFILFFPLILYTLVREYLAERRTLKDLRELAKLNNLFDWLTLRERMTDCFYRIHRAWHKENMSEASAWMTDWYWKNQQLVYLDQWAKEGLINHCRVKKIRGFKPLFLAYRGDDKVADGSQLVVSITANMEDYLAKRETGEVVEGKKGFQEIETIWTFTVQNGQWVVANIEEDMLSLDYAQLANELPE</sequence>
<evidence type="ECO:0000256" key="1">
    <source>
        <dbReference type="SAM" id="Phobius"/>
    </source>
</evidence>
<dbReference type="Proteomes" id="UP000076962">
    <property type="component" value="Unassembled WGS sequence"/>
</dbReference>
<feature type="domain" description="Tim44-like" evidence="2">
    <location>
        <begin position="81"/>
        <end position="229"/>
    </location>
</feature>
<name>A0A176S0S7_9GAMM</name>
<dbReference type="EMBL" id="LUTY01001478">
    <property type="protein sequence ID" value="OAD21663.1"/>
    <property type="molecule type" value="Genomic_DNA"/>
</dbReference>
<feature type="non-terminal residue" evidence="3">
    <location>
        <position position="245"/>
    </location>
</feature>
<keyword evidence="3" id="KW-0449">Lipoprotein</keyword>
<dbReference type="SUPFAM" id="SSF54427">
    <property type="entry name" value="NTF2-like"/>
    <property type="match status" value="1"/>
</dbReference>
<keyword evidence="4" id="KW-1185">Reference proteome</keyword>
<dbReference type="InterPro" id="IPR032710">
    <property type="entry name" value="NTF2-like_dom_sf"/>
</dbReference>
<evidence type="ECO:0000313" key="3">
    <source>
        <dbReference type="EMBL" id="OAD21663.1"/>
    </source>
</evidence>
<keyword evidence="1" id="KW-0472">Membrane</keyword>
<accession>A0A176S0S7</accession>
<feature type="transmembrane region" description="Helical" evidence="1">
    <location>
        <begin position="46"/>
        <end position="72"/>
    </location>
</feature>